<protein>
    <submittedName>
        <fullName evidence="1">Uncharacterized protein</fullName>
    </submittedName>
</protein>
<gene>
    <name evidence="1" type="ORF">N7476_006774</name>
</gene>
<name>A0A9W9PXT5_9EURO</name>
<accession>A0A9W9PXT5</accession>
<keyword evidence="2" id="KW-1185">Reference proteome</keyword>
<comment type="caution">
    <text evidence="1">The sequence shown here is derived from an EMBL/GenBank/DDBJ whole genome shotgun (WGS) entry which is preliminary data.</text>
</comment>
<dbReference type="AlphaFoldDB" id="A0A9W9PXT5"/>
<evidence type="ECO:0000313" key="1">
    <source>
        <dbReference type="EMBL" id="KAJ5316467.1"/>
    </source>
</evidence>
<organism evidence="1 2">
    <name type="scientific">Penicillium atrosanguineum</name>
    <dbReference type="NCBI Taxonomy" id="1132637"/>
    <lineage>
        <taxon>Eukaryota</taxon>
        <taxon>Fungi</taxon>
        <taxon>Dikarya</taxon>
        <taxon>Ascomycota</taxon>
        <taxon>Pezizomycotina</taxon>
        <taxon>Eurotiomycetes</taxon>
        <taxon>Eurotiomycetidae</taxon>
        <taxon>Eurotiales</taxon>
        <taxon>Aspergillaceae</taxon>
        <taxon>Penicillium</taxon>
    </lineage>
</organism>
<sequence>MNITRFLQPKNTLVIEEFSQEIWEEKLLTFLTVARLPFRLIEHPEFHRLIRIAQSAPIVPDIPSAKTIRRRLQFSVQ</sequence>
<reference evidence="1" key="1">
    <citation type="submission" date="2022-12" db="EMBL/GenBank/DDBJ databases">
        <authorList>
            <person name="Petersen C."/>
        </authorList>
    </citation>
    <scope>NUCLEOTIDE SEQUENCE</scope>
    <source>
        <strain evidence="1">IBT 21472</strain>
    </source>
</reference>
<dbReference type="Proteomes" id="UP001147746">
    <property type="component" value="Unassembled WGS sequence"/>
</dbReference>
<dbReference type="EMBL" id="JAPZBO010000005">
    <property type="protein sequence ID" value="KAJ5316467.1"/>
    <property type="molecule type" value="Genomic_DNA"/>
</dbReference>
<evidence type="ECO:0000313" key="2">
    <source>
        <dbReference type="Proteomes" id="UP001147746"/>
    </source>
</evidence>
<reference evidence="1" key="2">
    <citation type="journal article" date="2023" name="IMA Fungus">
        <title>Comparative genomic study of the Penicillium genus elucidates a diverse pangenome and 15 lateral gene transfer events.</title>
        <authorList>
            <person name="Petersen C."/>
            <person name="Sorensen T."/>
            <person name="Nielsen M.R."/>
            <person name="Sondergaard T.E."/>
            <person name="Sorensen J.L."/>
            <person name="Fitzpatrick D.A."/>
            <person name="Frisvad J.C."/>
            <person name="Nielsen K.L."/>
        </authorList>
    </citation>
    <scope>NUCLEOTIDE SEQUENCE</scope>
    <source>
        <strain evidence="1">IBT 21472</strain>
    </source>
</reference>
<proteinExistence type="predicted"/>